<dbReference type="Pfam" id="PF20245">
    <property type="entry name" value="DUF6600"/>
    <property type="match status" value="1"/>
</dbReference>
<feature type="compositionally biased region" description="Pro residues" evidence="1">
    <location>
        <begin position="450"/>
        <end position="477"/>
    </location>
</feature>
<evidence type="ECO:0000313" key="4">
    <source>
        <dbReference type="Proteomes" id="UP001202243"/>
    </source>
</evidence>
<feature type="compositionally biased region" description="Pro residues" evidence="1">
    <location>
        <begin position="528"/>
        <end position="553"/>
    </location>
</feature>
<reference evidence="3 4" key="1">
    <citation type="submission" date="2022-06" db="EMBL/GenBank/DDBJ databases">
        <title>Janthinobacterium kumbetensis sp. nov., isolated from spring water in Turkey.</title>
        <authorList>
            <person name="Inan Bektas K."/>
            <person name="Belduz A.A."/>
            <person name="Canakci S."/>
            <person name="Nalcaoglu A."/>
            <person name="Ceylan E."/>
            <person name="Kati H."/>
        </authorList>
    </citation>
    <scope>NUCLEOTIDE SEQUENCE [LARGE SCALE GENOMIC DNA]</scope>
    <source>
        <strain evidence="3 4">GK</strain>
    </source>
</reference>
<feature type="compositionally biased region" description="Basic and acidic residues" evidence="1">
    <location>
        <begin position="485"/>
        <end position="524"/>
    </location>
</feature>
<feature type="region of interest" description="Disordered" evidence="1">
    <location>
        <begin position="394"/>
        <end position="594"/>
    </location>
</feature>
<organism evidence="3 4">
    <name type="scientific">Janthinobacterium kumbetense</name>
    <dbReference type="NCBI Taxonomy" id="2950280"/>
    <lineage>
        <taxon>Bacteria</taxon>
        <taxon>Pseudomonadati</taxon>
        <taxon>Pseudomonadota</taxon>
        <taxon>Betaproteobacteria</taxon>
        <taxon>Burkholderiales</taxon>
        <taxon>Oxalobacteraceae</taxon>
        <taxon>Janthinobacterium</taxon>
    </lineage>
</organism>
<dbReference type="Proteomes" id="UP001202243">
    <property type="component" value="Unassembled WGS sequence"/>
</dbReference>
<feature type="chain" id="PRO_5047332356" evidence="2">
    <location>
        <begin position="28"/>
        <end position="594"/>
    </location>
</feature>
<evidence type="ECO:0000256" key="2">
    <source>
        <dbReference type="SAM" id="SignalP"/>
    </source>
</evidence>
<evidence type="ECO:0000313" key="3">
    <source>
        <dbReference type="EMBL" id="MCM2566076.1"/>
    </source>
</evidence>
<proteinExistence type="predicted"/>
<accession>A0ABT0WPU7</accession>
<dbReference type="PROSITE" id="PS51257">
    <property type="entry name" value="PROKAR_LIPOPROTEIN"/>
    <property type="match status" value="1"/>
</dbReference>
<sequence length="594" mass="65156">MRPTLSSPFLNTVCAVLLSSACSLALAQDPPARVGRISTVEGQVLVRAGEGEAQHALLNWPVTTDNRLTTMRGALAELRVGAAAVRLDGDSELEVSELDDDSFKLHLGYGTVSVRVRNPDALRGFELTTAQARVILTQPGWVRIEAGRQPGTSIVSVLEGAADVDGATGSVTLRAGKRAELTDEELRTGALQRIAFDNWPEALPAAAPALRYVTDDTTGYEELDRYGAWQDNAEYGPLWLPSTVPAGWAPYSDGRWTWIAPWGWTWVDNAPWGYAPSHYGRWVLLGQRWGWAPGRERGRVPWAPALVGWVGGNHGTGHGQQPGVGWFPLSPHERYVPGYRSSAEYERRLNRVADGRRSVMGERERREGMTMLPGERFGGARTVDVPRRNRTIMPAPVLQSMPLSTPPAPAGNWQRPADAPRQQDGFRRDWGNRPGRLQTDDGQTHLAPRPMQPNRPPVPVQPPQPPIPAAPSLPPVQDPVAHPGWRGEQRPRAERPQPRPAIERPAEVQRPDGNRWERGGRREVLQTAPPPAMPAPPPVAQPRPAPPPMPAPVARPAQEARGGERSGPPRERNNDRGNERGGPGRNGRMQEAER</sequence>
<keyword evidence="4" id="KW-1185">Reference proteome</keyword>
<dbReference type="InterPro" id="IPR046535">
    <property type="entry name" value="DUF6600"/>
</dbReference>
<dbReference type="EMBL" id="JAMQGR010000002">
    <property type="protein sequence ID" value="MCM2566076.1"/>
    <property type="molecule type" value="Genomic_DNA"/>
</dbReference>
<dbReference type="PANTHER" id="PTHR38731">
    <property type="entry name" value="LIPL45-RELATED LIPOPROTEIN-RELATED"/>
    <property type="match status" value="1"/>
</dbReference>
<feature type="signal peptide" evidence="2">
    <location>
        <begin position="1"/>
        <end position="27"/>
    </location>
</feature>
<comment type="caution">
    <text evidence="3">The sequence shown here is derived from an EMBL/GenBank/DDBJ whole genome shotgun (WGS) entry which is preliminary data.</text>
</comment>
<evidence type="ECO:0000256" key="1">
    <source>
        <dbReference type="SAM" id="MobiDB-lite"/>
    </source>
</evidence>
<gene>
    <name evidence="3" type="ORF">NCG91_10745</name>
</gene>
<feature type="compositionally biased region" description="Basic and acidic residues" evidence="1">
    <location>
        <begin position="561"/>
        <end position="579"/>
    </location>
</feature>
<name>A0ABT0WPU7_9BURK</name>
<protein>
    <submittedName>
        <fullName evidence="3">FecR family protein</fullName>
    </submittedName>
</protein>
<keyword evidence="2" id="KW-0732">Signal</keyword>
<dbReference type="RefSeq" id="WP_251349667.1">
    <property type="nucleotide sequence ID" value="NZ_JAMQGR010000002.1"/>
</dbReference>